<dbReference type="PANTHER" id="PTHR10694">
    <property type="entry name" value="LYSINE-SPECIFIC DEMETHYLASE"/>
    <property type="match status" value="1"/>
</dbReference>
<dbReference type="PROSITE" id="PS51183">
    <property type="entry name" value="JMJN"/>
    <property type="match status" value="1"/>
</dbReference>
<evidence type="ECO:0008006" key="13">
    <source>
        <dbReference type="Google" id="ProtNLM"/>
    </source>
</evidence>
<dbReference type="InterPro" id="IPR001965">
    <property type="entry name" value="Znf_PHD"/>
</dbReference>
<keyword evidence="3 7" id="KW-0863">Zinc-finger</keyword>
<feature type="domain" description="JmjC" evidence="10">
    <location>
        <begin position="452"/>
        <end position="641"/>
    </location>
</feature>
<dbReference type="Pfam" id="PF00628">
    <property type="entry name" value="PHD"/>
    <property type="match status" value="1"/>
</dbReference>
<dbReference type="SUPFAM" id="SSF57903">
    <property type="entry name" value="FYVE/PHD zinc finger"/>
    <property type="match status" value="1"/>
</dbReference>
<evidence type="ECO:0000259" key="10">
    <source>
        <dbReference type="PROSITE" id="PS51184"/>
    </source>
</evidence>
<keyword evidence="4" id="KW-0862">Zinc</keyword>
<accession>A0A4T0WXN0</accession>
<evidence type="ECO:0000256" key="4">
    <source>
        <dbReference type="ARBA" id="ARBA00022833"/>
    </source>
</evidence>
<dbReference type="GO" id="GO:0008270">
    <property type="term" value="F:zinc ion binding"/>
    <property type="evidence" value="ECO:0007669"/>
    <property type="project" value="UniProtKB-KW"/>
</dbReference>
<comment type="caution">
    <text evidence="11">The sequence shown here is derived from an EMBL/GenBank/DDBJ whole genome shotgun (WGS) entry which is preliminary data.</text>
</comment>
<dbReference type="EMBL" id="SELW01000624">
    <property type="protein sequence ID" value="TID17610.1"/>
    <property type="molecule type" value="Genomic_DNA"/>
</dbReference>
<dbReference type="SMART" id="SM00249">
    <property type="entry name" value="PHD"/>
    <property type="match status" value="1"/>
</dbReference>
<dbReference type="PROSITE" id="PS50016">
    <property type="entry name" value="ZF_PHD_2"/>
    <property type="match status" value="1"/>
</dbReference>
<evidence type="ECO:0000313" key="12">
    <source>
        <dbReference type="Proteomes" id="UP000307173"/>
    </source>
</evidence>
<feature type="domain" description="JmjN" evidence="9">
    <location>
        <begin position="10"/>
        <end position="53"/>
    </location>
</feature>
<dbReference type="Proteomes" id="UP000307173">
    <property type="component" value="Unassembled WGS sequence"/>
</dbReference>
<dbReference type="PROSITE" id="PS01359">
    <property type="entry name" value="ZF_PHD_1"/>
    <property type="match status" value="1"/>
</dbReference>
<evidence type="ECO:0000256" key="2">
    <source>
        <dbReference type="ARBA" id="ARBA00022723"/>
    </source>
</evidence>
<evidence type="ECO:0000256" key="5">
    <source>
        <dbReference type="ARBA" id="ARBA00023004"/>
    </source>
</evidence>
<dbReference type="OrthoDB" id="1678912at2759"/>
<keyword evidence="2" id="KW-0479">Metal-binding</keyword>
<protein>
    <recommendedName>
        <fullName evidence="13">[Histone H3]-trimethyl-L-lysine(4) demethylase</fullName>
    </recommendedName>
</protein>
<dbReference type="GO" id="GO:0005634">
    <property type="term" value="C:nucleus"/>
    <property type="evidence" value="ECO:0007669"/>
    <property type="project" value="UniProtKB-SubCell"/>
</dbReference>
<name>A0A4T0WXN0_9ASCO</name>
<evidence type="ECO:0000256" key="3">
    <source>
        <dbReference type="ARBA" id="ARBA00022771"/>
    </source>
</evidence>
<reference evidence="11 12" key="1">
    <citation type="journal article" date="2019" name="Front. Genet.">
        <title>Whole-Genome Sequencing of the Opportunistic Yeast Pathogen Candida inconspicua Uncovers Its Hybrid Origin.</title>
        <authorList>
            <person name="Mixao V."/>
            <person name="Hansen A.P."/>
            <person name="Saus E."/>
            <person name="Boekhout T."/>
            <person name="Lass-Florl C."/>
            <person name="Gabaldon T."/>
        </authorList>
    </citation>
    <scope>NUCLEOTIDE SEQUENCE [LARGE SCALE GENOMIC DNA]</scope>
    <source>
        <strain evidence="11 12">CBS 180</strain>
    </source>
</reference>
<evidence type="ECO:0000313" key="11">
    <source>
        <dbReference type="EMBL" id="TID17610.1"/>
    </source>
</evidence>
<keyword evidence="5" id="KW-0408">Iron</keyword>
<comment type="subcellular location">
    <subcellularLocation>
        <location evidence="1">Nucleus</location>
    </subcellularLocation>
</comment>
<dbReference type="SMART" id="SM00558">
    <property type="entry name" value="JmjC"/>
    <property type="match status" value="1"/>
</dbReference>
<proteinExistence type="predicted"/>
<dbReference type="GO" id="GO:0034647">
    <property type="term" value="F:histone H3K4me/H3K4me2/H3K4me3 demethylase activity"/>
    <property type="evidence" value="ECO:0007669"/>
    <property type="project" value="TreeGrafter"/>
</dbReference>
<gene>
    <name evidence="11" type="ORF">CANINC_003976</name>
</gene>
<dbReference type="SUPFAM" id="SSF51197">
    <property type="entry name" value="Clavaminate synthase-like"/>
    <property type="match status" value="1"/>
</dbReference>
<evidence type="ECO:0000259" key="9">
    <source>
        <dbReference type="PROSITE" id="PS51183"/>
    </source>
</evidence>
<organism evidence="11 12">
    <name type="scientific">Pichia inconspicua</name>
    <dbReference type="NCBI Taxonomy" id="52247"/>
    <lineage>
        <taxon>Eukaryota</taxon>
        <taxon>Fungi</taxon>
        <taxon>Dikarya</taxon>
        <taxon>Ascomycota</taxon>
        <taxon>Saccharomycotina</taxon>
        <taxon>Pichiomycetes</taxon>
        <taxon>Pichiales</taxon>
        <taxon>Pichiaceae</taxon>
        <taxon>Pichia</taxon>
    </lineage>
</organism>
<dbReference type="InterPro" id="IPR019787">
    <property type="entry name" value="Znf_PHD-finger"/>
</dbReference>
<dbReference type="GO" id="GO:0000785">
    <property type="term" value="C:chromatin"/>
    <property type="evidence" value="ECO:0007669"/>
    <property type="project" value="TreeGrafter"/>
</dbReference>
<keyword evidence="12" id="KW-1185">Reference proteome</keyword>
<evidence type="ECO:0000256" key="6">
    <source>
        <dbReference type="ARBA" id="ARBA00023242"/>
    </source>
</evidence>
<evidence type="ECO:0000259" key="8">
    <source>
        <dbReference type="PROSITE" id="PS50016"/>
    </source>
</evidence>
<dbReference type="InterPro" id="IPR019786">
    <property type="entry name" value="Zinc_finger_PHD-type_CS"/>
</dbReference>
<sequence length="909" mass="106268">MEDKKIIHSAPELRPTREEFEHPIKYLSSPKIEELGEKYGILKVIPPEGWRPNFSLSWDEFKFHTRIQRLHELNLRNRSRACFVEGFNCYLESKGLEPLPTIENLCLGVSDSYKMSDIDLNDHLNGWIKLKNGKNIHIHDIFLSREFRKWFYRIDEGEREILKELSTYSRFLLSVLKLEGVEDDIYNEEGGLVIPPEITHTILRELLKSPAALLKQPDNKLKLQKMRKRLMTSMRKRGGKMSKKVKVESMLTPPMESKDEFPDLLIDKVIDLPLTPDILAPEELEEACTICYRKDSPNSTLICDGCERVYHMRCLPIPLDRVPKYSWFCGGCLAGITNSFSEYGFEEEFDKMFSLREFQEYSRKWESELIKMIKNGEILNNGLKLSGEEVVTNKLSEETIEELFWSFTNGESYIPEESMKIRYGADIHNEKPGEVSGFPTYDNPRRKTEDDEYINCEWNLNKLPFARGSLLEYICKSLNDEDENEIMNEDEVKNKNQISGMTVPWVYIGGPMSTFCWHKEDHYTLSANYSHLGAPKKWYGIPAHDSFKFEEIINKIAPEYEAKQKDLMHQLVSMVSPDEVRHKSDGEVRIFETVQHAGEFIITFPKVYHSGFNFGFNVNEAVNFTLPLWIPFSIPAIKEYEKVGKECVFDTFKLLKKIYYDLNSAEGRFKWKNDTGISDEKIDELIKWVNKVYIEEVNDFERIVKDKDVIRLIKGMKNVSVKEFNEEINGVNEDEEEEKEEEEDRLCMDCKTRVHFKWVVIDMYEDWIREYESENRRGKVKGLTGLGIKYKDMESEWQSIIEKAKEESLKDGESVKIRRSSRKRKFNDAVEEVIKEEEDEGGIESNSKKDKYGKGLGSKEMYASMRALRIENCHFGKCVFCLRCLKEEGRKLSRSEVSRIRAAGRVVYE</sequence>
<dbReference type="STRING" id="52247.A0A4T0WXN0"/>
<evidence type="ECO:0000256" key="7">
    <source>
        <dbReference type="PROSITE-ProRule" id="PRU00146"/>
    </source>
</evidence>
<dbReference type="InterPro" id="IPR011011">
    <property type="entry name" value="Znf_FYVE_PHD"/>
</dbReference>
<dbReference type="Gene3D" id="2.60.120.650">
    <property type="entry name" value="Cupin"/>
    <property type="match status" value="2"/>
</dbReference>
<dbReference type="AlphaFoldDB" id="A0A4T0WXN0"/>
<dbReference type="InterPro" id="IPR013083">
    <property type="entry name" value="Znf_RING/FYVE/PHD"/>
</dbReference>
<dbReference type="SMART" id="SM00545">
    <property type="entry name" value="JmjN"/>
    <property type="match status" value="1"/>
</dbReference>
<dbReference type="GO" id="GO:0006355">
    <property type="term" value="P:regulation of DNA-templated transcription"/>
    <property type="evidence" value="ECO:0007669"/>
    <property type="project" value="TreeGrafter"/>
</dbReference>
<feature type="domain" description="PHD-type" evidence="8">
    <location>
        <begin position="285"/>
        <end position="335"/>
    </location>
</feature>
<dbReference type="PROSITE" id="PS51184">
    <property type="entry name" value="JMJC"/>
    <property type="match status" value="1"/>
</dbReference>
<evidence type="ECO:0000256" key="1">
    <source>
        <dbReference type="ARBA" id="ARBA00004123"/>
    </source>
</evidence>
<keyword evidence="6" id="KW-0539">Nucleus</keyword>
<dbReference type="InterPro" id="IPR003349">
    <property type="entry name" value="JmjN"/>
</dbReference>
<dbReference type="PANTHER" id="PTHR10694:SF33">
    <property type="entry name" value="LYSINE-SPECIFIC DEMETHYLASE 5"/>
    <property type="match status" value="1"/>
</dbReference>
<dbReference type="Pfam" id="PF02373">
    <property type="entry name" value="JmjC"/>
    <property type="match status" value="1"/>
</dbReference>
<dbReference type="Pfam" id="PF02375">
    <property type="entry name" value="JmjN"/>
    <property type="match status" value="1"/>
</dbReference>
<dbReference type="Gene3D" id="3.30.40.10">
    <property type="entry name" value="Zinc/RING finger domain, C3HC4 (zinc finger)"/>
    <property type="match status" value="1"/>
</dbReference>
<dbReference type="InterPro" id="IPR003347">
    <property type="entry name" value="JmjC_dom"/>
</dbReference>